<feature type="non-terminal residue" evidence="1">
    <location>
        <position position="50"/>
    </location>
</feature>
<evidence type="ECO:0000313" key="1">
    <source>
        <dbReference type="EMBL" id="KAI3931783.1"/>
    </source>
</evidence>
<keyword evidence="2" id="KW-1185">Reference proteome</keyword>
<dbReference type="Proteomes" id="UP001202328">
    <property type="component" value="Unassembled WGS sequence"/>
</dbReference>
<name>A0AAD4XNN2_9MAGN</name>
<dbReference type="AlphaFoldDB" id="A0AAD4XNN2"/>
<comment type="caution">
    <text evidence="1">The sequence shown here is derived from an EMBL/GenBank/DDBJ whole genome shotgun (WGS) entry which is preliminary data.</text>
</comment>
<organism evidence="1 2">
    <name type="scientific">Papaver atlanticum</name>
    <dbReference type="NCBI Taxonomy" id="357466"/>
    <lineage>
        <taxon>Eukaryota</taxon>
        <taxon>Viridiplantae</taxon>
        <taxon>Streptophyta</taxon>
        <taxon>Embryophyta</taxon>
        <taxon>Tracheophyta</taxon>
        <taxon>Spermatophyta</taxon>
        <taxon>Magnoliopsida</taxon>
        <taxon>Ranunculales</taxon>
        <taxon>Papaveraceae</taxon>
        <taxon>Papaveroideae</taxon>
        <taxon>Papaver</taxon>
    </lineage>
</organism>
<dbReference type="EMBL" id="JAJJMB010007130">
    <property type="protein sequence ID" value="KAI3931783.1"/>
    <property type="molecule type" value="Genomic_DNA"/>
</dbReference>
<reference evidence="1" key="1">
    <citation type="submission" date="2022-04" db="EMBL/GenBank/DDBJ databases">
        <title>A functionally conserved STORR gene fusion in Papaver species that diverged 16.8 million years ago.</title>
        <authorList>
            <person name="Catania T."/>
        </authorList>
    </citation>
    <scope>NUCLEOTIDE SEQUENCE</scope>
    <source>
        <strain evidence="1">S-188037</strain>
    </source>
</reference>
<gene>
    <name evidence="1" type="ORF">MKW98_012193</name>
</gene>
<sequence>MGSSSNAPSQQIPSIGIGHLLPTWDFQIPILGTLDVVSIEGGSFDRENIV</sequence>
<accession>A0AAD4XNN2</accession>
<protein>
    <submittedName>
        <fullName evidence="1">Uncharacterized protein</fullName>
    </submittedName>
</protein>
<evidence type="ECO:0000313" key="2">
    <source>
        <dbReference type="Proteomes" id="UP001202328"/>
    </source>
</evidence>
<proteinExistence type="predicted"/>